<evidence type="ECO:0000313" key="1">
    <source>
        <dbReference type="EMBL" id="RIB08232.1"/>
    </source>
</evidence>
<accession>A0A397UD85</accession>
<evidence type="ECO:0008006" key="3">
    <source>
        <dbReference type="Google" id="ProtNLM"/>
    </source>
</evidence>
<sequence>MNLHQGYGIANFDNPQYPLSEVLQFKILKIETYGAFKDKLATNFDIPTKQIRFWALENNMIRLITDNYLSLPMSTICTRMGLGQNELKLYLEIAHKPINDETWFPVGYTHVIIFIKYFDANTQYLE</sequence>
<dbReference type="STRING" id="44941.A0A397UD85"/>
<dbReference type="AlphaFoldDB" id="A0A397UD85"/>
<protein>
    <recommendedName>
        <fullName evidence="3">Ubiquitin-like domain-containing protein</fullName>
    </recommendedName>
</protein>
<evidence type="ECO:0000313" key="2">
    <source>
        <dbReference type="Proteomes" id="UP000266673"/>
    </source>
</evidence>
<dbReference type="OrthoDB" id="289038at2759"/>
<gene>
    <name evidence="1" type="ORF">C2G38_365028</name>
</gene>
<organism evidence="1 2">
    <name type="scientific">Gigaspora rosea</name>
    <dbReference type="NCBI Taxonomy" id="44941"/>
    <lineage>
        <taxon>Eukaryota</taxon>
        <taxon>Fungi</taxon>
        <taxon>Fungi incertae sedis</taxon>
        <taxon>Mucoromycota</taxon>
        <taxon>Glomeromycotina</taxon>
        <taxon>Glomeromycetes</taxon>
        <taxon>Diversisporales</taxon>
        <taxon>Gigasporaceae</taxon>
        <taxon>Gigaspora</taxon>
    </lineage>
</organism>
<keyword evidence="2" id="KW-1185">Reference proteome</keyword>
<proteinExistence type="predicted"/>
<reference evidence="1 2" key="1">
    <citation type="submission" date="2018-06" db="EMBL/GenBank/DDBJ databases">
        <title>Comparative genomics reveals the genomic features of Rhizophagus irregularis, R. cerebriforme, R. diaphanum and Gigaspora rosea, and their symbiotic lifestyle signature.</title>
        <authorList>
            <person name="Morin E."/>
            <person name="San Clemente H."/>
            <person name="Chen E.C.H."/>
            <person name="De La Providencia I."/>
            <person name="Hainaut M."/>
            <person name="Kuo A."/>
            <person name="Kohler A."/>
            <person name="Murat C."/>
            <person name="Tang N."/>
            <person name="Roy S."/>
            <person name="Loubradou J."/>
            <person name="Henrissat B."/>
            <person name="Grigoriev I.V."/>
            <person name="Corradi N."/>
            <person name="Roux C."/>
            <person name="Martin F.M."/>
        </authorList>
    </citation>
    <scope>NUCLEOTIDE SEQUENCE [LARGE SCALE GENOMIC DNA]</scope>
    <source>
        <strain evidence="1 2">DAOM 194757</strain>
    </source>
</reference>
<dbReference type="Proteomes" id="UP000266673">
    <property type="component" value="Unassembled WGS sequence"/>
</dbReference>
<name>A0A397UD85_9GLOM</name>
<comment type="caution">
    <text evidence="1">The sequence shown here is derived from an EMBL/GenBank/DDBJ whole genome shotgun (WGS) entry which is preliminary data.</text>
</comment>
<dbReference type="EMBL" id="QKWP01001534">
    <property type="protein sequence ID" value="RIB08232.1"/>
    <property type="molecule type" value="Genomic_DNA"/>
</dbReference>